<dbReference type="Proteomes" id="UP000823674">
    <property type="component" value="Chromosome A07"/>
</dbReference>
<evidence type="ECO:0000313" key="2">
    <source>
        <dbReference type="EMBL" id="KAG5380285.1"/>
    </source>
</evidence>
<comment type="caution">
    <text evidence="2">The sequence shown here is derived from an EMBL/GenBank/DDBJ whole genome shotgun (WGS) entry which is preliminary data.</text>
</comment>
<sequence length="146" mass="15558">ALRRSSFAVLSSIALSEALVPPLSLTVVRFVEQQRVRLEVSGGEGAACMLRGGGFPGGGGLHRSTVAGSSFREGSLLQTRLRWILVTESGSLQSSTLPLRNPAEDISSFDGTLRREDSAVKNGYGFVGGLSVSKLRRTRISLVVLR</sequence>
<name>A0ABQ7L3D6_BRACM</name>
<evidence type="ECO:0000313" key="3">
    <source>
        <dbReference type="Proteomes" id="UP000823674"/>
    </source>
</evidence>
<feature type="non-terminal residue" evidence="2">
    <location>
        <position position="1"/>
    </location>
</feature>
<keyword evidence="3" id="KW-1185">Reference proteome</keyword>
<dbReference type="EMBL" id="JADBGQ010000009">
    <property type="protein sequence ID" value="KAG5380285.1"/>
    <property type="molecule type" value="Genomic_DNA"/>
</dbReference>
<evidence type="ECO:0000256" key="1">
    <source>
        <dbReference type="SAM" id="SignalP"/>
    </source>
</evidence>
<proteinExistence type="predicted"/>
<organism evidence="2 3">
    <name type="scientific">Brassica rapa subsp. trilocularis</name>
    <dbReference type="NCBI Taxonomy" id="1813537"/>
    <lineage>
        <taxon>Eukaryota</taxon>
        <taxon>Viridiplantae</taxon>
        <taxon>Streptophyta</taxon>
        <taxon>Embryophyta</taxon>
        <taxon>Tracheophyta</taxon>
        <taxon>Spermatophyta</taxon>
        <taxon>Magnoliopsida</taxon>
        <taxon>eudicotyledons</taxon>
        <taxon>Gunneridae</taxon>
        <taxon>Pentapetalae</taxon>
        <taxon>rosids</taxon>
        <taxon>malvids</taxon>
        <taxon>Brassicales</taxon>
        <taxon>Brassicaceae</taxon>
        <taxon>Brassiceae</taxon>
        <taxon>Brassica</taxon>
    </lineage>
</organism>
<gene>
    <name evidence="2" type="primary">A07g507510.1_BraROA</name>
    <name evidence="2" type="ORF">IGI04_028127</name>
</gene>
<feature type="chain" id="PRO_5046496409" evidence="1">
    <location>
        <begin position="19"/>
        <end position="146"/>
    </location>
</feature>
<feature type="signal peptide" evidence="1">
    <location>
        <begin position="1"/>
        <end position="18"/>
    </location>
</feature>
<protein>
    <submittedName>
        <fullName evidence="2">Uncharacterized protein</fullName>
    </submittedName>
</protein>
<keyword evidence="1" id="KW-0732">Signal</keyword>
<accession>A0ABQ7L3D6</accession>
<reference evidence="2 3" key="1">
    <citation type="submission" date="2021-03" db="EMBL/GenBank/DDBJ databases">
        <authorList>
            <person name="King G.J."/>
            <person name="Bancroft I."/>
            <person name="Baten A."/>
            <person name="Bloomfield J."/>
            <person name="Borpatragohain P."/>
            <person name="He Z."/>
            <person name="Irish N."/>
            <person name="Irwin J."/>
            <person name="Liu K."/>
            <person name="Mauleon R.P."/>
            <person name="Moore J."/>
            <person name="Morris R."/>
            <person name="Ostergaard L."/>
            <person name="Wang B."/>
            <person name="Wells R."/>
        </authorList>
    </citation>
    <scope>NUCLEOTIDE SEQUENCE [LARGE SCALE GENOMIC DNA]</scope>
    <source>
        <strain evidence="2">R-o-18</strain>
        <tissue evidence="2">Leaf</tissue>
    </source>
</reference>